<evidence type="ECO:0000256" key="5">
    <source>
        <dbReference type="SAM" id="MobiDB-lite"/>
    </source>
</evidence>
<feature type="transmembrane region" description="Helical" evidence="6">
    <location>
        <begin position="265"/>
        <end position="285"/>
    </location>
</feature>
<feature type="transmembrane region" description="Helical" evidence="6">
    <location>
        <begin position="368"/>
        <end position="388"/>
    </location>
</feature>
<dbReference type="PROSITE" id="PS50850">
    <property type="entry name" value="MFS"/>
    <property type="match status" value="1"/>
</dbReference>
<evidence type="ECO:0000256" key="2">
    <source>
        <dbReference type="ARBA" id="ARBA00022692"/>
    </source>
</evidence>
<comment type="caution">
    <text evidence="8">The sequence shown here is derived from an EMBL/GenBank/DDBJ whole genome shotgun (WGS) entry which is preliminary data.</text>
</comment>
<dbReference type="Gene3D" id="1.20.1250.20">
    <property type="entry name" value="MFS general substrate transporter like domains"/>
    <property type="match status" value="1"/>
</dbReference>
<dbReference type="SUPFAM" id="SSF103473">
    <property type="entry name" value="MFS general substrate transporter"/>
    <property type="match status" value="1"/>
</dbReference>
<feature type="transmembrane region" description="Helical" evidence="6">
    <location>
        <begin position="147"/>
        <end position="167"/>
    </location>
</feature>
<dbReference type="CDD" id="cd17502">
    <property type="entry name" value="MFS_Azr1_MDR_like"/>
    <property type="match status" value="1"/>
</dbReference>
<comment type="subcellular location">
    <subcellularLocation>
        <location evidence="1">Membrane</location>
        <topology evidence="1">Multi-pass membrane protein</topology>
    </subcellularLocation>
</comment>
<evidence type="ECO:0000256" key="3">
    <source>
        <dbReference type="ARBA" id="ARBA00022989"/>
    </source>
</evidence>
<feature type="transmembrane region" description="Helical" evidence="6">
    <location>
        <begin position="179"/>
        <end position="198"/>
    </location>
</feature>
<proteinExistence type="predicted"/>
<sequence>MQQSSQQSNSAVLEPSGGDDAHDDTNNVDEQTHQGESLAPKEAQEQHYAQGWRLFLLLSSLLLSVFCQALDDTIIATAIPRITDDFKRLDHAGWYGSAYLLTNAAFQLFYGKLYQILPIRWVFLGALLLFELGSVVAGAAPSSAVLIAGRAIAGTGAAGITSGALNIMAHTTPIHRRPVFVSLIGAVYGIASAIGPVIGGALAEKATWRWNFYLNLPVGGVTVIVLLCTLNRLPPSTFTLIPSIACLLTALQWGGATYPWSDGRVIALLVVFAVLLVVFVAAQILQDDQNVTIPRRIAKNRDMAFGALFSFCQGASFNLFIFCLPLYFQAVKNTSPINSGVDYLPMILGNAVVIFIAGALTSKIGTNVPWIWASSILMSVGAGLLTLLRPNSNVGRWVGFQLIFAIGSGLGFQQPFVTAQAVLPLEDIGPGTGVMMLANLGGAAIFVSVALSVFSSSLISGVTALGLKGVDPRSIVQLGATELRQIVPPDSVDAVVAVYNTALVKAYQVGLILACISVIGPAGMRWYPLKKHAEEKSSANEKRQMP</sequence>
<evidence type="ECO:0000256" key="1">
    <source>
        <dbReference type="ARBA" id="ARBA00004141"/>
    </source>
</evidence>
<keyword evidence="2 6" id="KW-0812">Transmembrane</keyword>
<dbReference type="InterPro" id="IPR011701">
    <property type="entry name" value="MFS"/>
</dbReference>
<keyword evidence="9" id="KW-1185">Reference proteome</keyword>
<feature type="domain" description="Major facilitator superfamily (MFS) profile" evidence="7">
    <location>
        <begin position="57"/>
        <end position="532"/>
    </location>
</feature>
<evidence type="ECO:0000313" key="8">
    <source>
        <dbReference type="EMBL" id="KAK5994062.1"/>
    </source>
</evidence>
<dbReference type="PANTHER" id="PTHR23501:SF199">
    <property type="entry name" value="MFS EFFLUX TRANSPORTER INPD-RELATED"/>
    <property type="match status" value="1"/>
</dbReference>
<keyword evidence="4 6" id="KW-0472">Membrane</keyword>
<dbReference type="EMBL" id="JAVFKD010000012">
    <property type="protein sequence ID" value="KAK5994062.1"/>
    <property type="molecule type" value="Genomic_DNA"/>
</dbReference>
<feature type="compositionally biased region" description="Basic and acidic residues" evidence="5">
    <location>
        <begin position="19"/>
        <end position="33"/>
    </location>
</feature>
<feature type="transmembrane region" description="Helical" evidence="6">
    <location>
        <begin position="433"/>
        <end position="454"/>
    </location>
</feature>
<feature type="compositionally biased region" description="Polar residues" evidence="5">
    <location>
        <begin position="1"/>
        <end position="11"/>
    </location>
</feature>
<dbReference type="Gene3D" id="1.20.1720.10">
    <property type="entry name" value="Multidrug resistance protein D"/>
    <property type="match status" value="1"/>
</dbReference>
<feature type="transmembrane region" description="Helical" evidence="6">
    <location>
        <begin position="305"/>
        <end position="328"/>
    </location>
</feature>
<feature type="transmembrane region" description="Helical" evidence="6">
    <location>
        <begin position="92"/>
        <end position="110"/>
    </location>
</feature>
<dbReference type="PRINTS" id="PR01036">
    <property type="entry name" value="TCRTETB"/>
</dbReference>
<evidence type="ECO:0000256" key="6">
    <source>
        <dbReference type="SAM" id="Phobius"/>
    </source>
</evidence>
<dbReference type="InterPro" id="IPR036259">
    <property type="entry name" value="MFS_trans_sf"/>
</dbReference>
<keyword evidence="3 6" id="KW-1133">Transmembrane helix</keyword>
<dbReference type="InterPro" id="IPR020846">
    <property type="entry name" value="MFS_dom"/>
</dbReference>
<evidence type="ECO:0000259" key="7">
    <source>
        <dbReference type="PROSITE" id="PS50850"/>
    </source>
</evidence>
<feature type="transmembrane region" description="Helical" evidence="6">
    <location>
        <begin position="343"/>
        <end position="361"/>
    </location>
</feature>
<evidence type="ECO:0000256" key="4">
    <source>
        <dbReference type="ARBA" id="ARBA00023136"/>
    </source>
</evidence>
<reference evidence="8 9" key="1">
    <citation type="submission" date="2024-01" db="EMBL/GenBank/DDBJ databases">
        <title>Complete genome of Cladobotryum mycophilum ATHUM6906.</title>
        <authorList>
            <person name="Christinaki A.C."/>
            <person name="Myridakis A.I."/>
            <person name="Kouvelis V.N."/>
        </authorList>
    </citation>
    <scope>NUCLEOTIDE SEQUENCE [LARGE SCALE GENOMIC DNA]</scope>
    <source>
        <strain evidence="8 9">ATHUM6906</strain>
    </source>
</reference>
<dbReference type="Pfam" id="PF07690">
    <property type="entry name" value="MFS_1"/>
    <property type="match status" value="1"/>
</dbReference>
<feature type="transmembrane region" description="Helical" evidence="6">
    <location>
        <begin position="210"/>
        <end position="230"/>
    </location>
</feature>
<feature type="region of interest" description="Disordered" evidence="5">
    <location>
        <begin position="1"/>
        <end position="41"/>
    </location>
</feature>
<name>A0ABR0SPF7_9HYPO</name>
<feature type="transmembrane region" description="Helical" evidence="6">
    <location>
        <begin position="122"/>
        <end position="141"/>
    </location>
</feature>
<protein>
    <submittedName>
        <fullName evidence="8">Efflux pump aflT</fullName>
    </submittedName>
</protein>
<gene>
    <name evidence="8" type="ORF">PT974_07502</name>
</gene>
<feature type="transmembrane region" description="Helical" evidence="6">
    <location>
        <begin position="54"/>
        <end position="80"/>
    </location>
</feature>
<evidence type="ECO:0000313" key="9">
    <source>
        <dbReference type="Proteomes" id="UP001338125"/>
    </source>
</evidence>
<dbReference type="Proteomes" id="UP001338125">
    <property type="component" value="Unassembled WGS sequence"/>
</dbReference>
<organism evidence="8 9">
    <name type="scientific">Cladobotryum mycophilum</name>
    <dbReference type="NCBI Taxonomy" id="491253"/>
    <lineage>
        <taxon>Eukaryota</taxon>
        <taxon>Fungi</taxon>
        <taxon>Dikarya</taxon>
        <taxon>Ascomycota</taxon>
        <taxon>Pezizomycotina</taxon>
        <taxon>Sordariomycetes</taxon>
        <taxon>Hypocreomycetidae</taxon>
        <taxon>Hypocreales</taxon>
        <taxon>Hypocreaceae</taxon>
        <taxon>Cladobotryum</taxon>
    </lineage>
</organism>
<feature type="transmembrane region" description="Helical" evidence="6">
    <location>
        <begin position="506"/>
        <end position="527"/>
    </location>
</feature>
<feature type="transmembrane region" description="Helical" evidence="6">
    <location>
        <begin position="237"/>
        <end position="253"/>
    </location>
</feature>
<dbReference type="PANTHER" id="PTHR23501">
    <property type="entry name" value="MAJOR FACILITATOR SUPERFAMILY"/>
    <property type="match status" value="1"/>
</dbReference>
<accession>A0ABR0SPF7</accession>